<feature type="domain" description="R13L1/DRL21-like LRR repeat region" evidence="1">
    <location>
        <begin position="111"/>
        <end position="235"/>
    </location>
</feature>
<keyword evidence="3" id="KW-1185">Reference proteome</keyword>
<proteinExistence type="predicted"/>
<dbReference type="InterPro" id="IPR032675">
    <property type="entry name" value="LRR_dom_sf"/>
</dbReference>
<dbReference type="InterPro" id="IPR056789">
    <property type="entry name" value="LRR_R13L1-DRL21"/>
</dbReference>
<evidence type="ECO:0000259" key="1">
    <source>
        <dbReference type="Pfam" id="PF25019"/>
    </source>
</evidence>
<dbReference type="Gramene" id="LPERR02G03470.1">
    <property type="protein sequence ID" value="LPERR02G03470.1"/>
    <property type="gene ID" value="LPERR02G03470"/>
</dbReference>
<protein>
    <recommendedName>
        <fullName evidence="1">R13L1/DRL21-like LRR repeat region domain-containing protein</fullName>
    </recommendedName>
</protein>
<accession>A0A0D9VCA1</accession>
<dbReference type="PANTHER" id="PTHR47186:SF3">
    <property type="entry name" value="OS09G0267800 PROTEIN"/>
    <property type="match status" value="1"/>
</dbReference>
<dbReference type="Proteomes" id="UP000032180">
    <property type="component" value="Chromosome 2"/>
</dbReference>
<reference evidence="2 3" key="1">
    <citation type="submission" date="2012-08" db="EMBL/GenBank/DDBJ databases">
        <title>Oryza genome evolution.</title>
        <authorList>
            <person name="Wing R.A."/>
        </authorList>
    </citation>
    <scope>NUCLEOTIDE SEQUENCE</scope>
</reference>
<dbReference type="STRING" id="77586.A0A0D9VCA1"/>
<dbReference type="HOGENOM" id="CLU_589715_0_0_1"/>
<dbReference type="PANTHER" id="PTHR47186">
    <property type="entry name" value="LEUCINE-RICH REPEAT-CONTAINING PROTEIN 57"/>
    <property type="match status" value="1"/>
</dbReference>
<reference evidence="3" key="2">
    <citation type="submission" date="2013-12" db="EMBL/GenBank/DDBJ databases">
        <authorList>
            <person name="Yu Y."/>
            <person name="Lee S."/>
            <person name="de Baynast K."/>
            <person name="Wissotski M."/>
            <person name="Liu L."/>
            <person name="Talag J."/>
            <person name="Goicoechea J."/>
            <person name="Angelova A."/>
            <person name="Jetty R."/>
            <person name="Kudrna D."/>
            <person name="Golser W."/>
            <person name="Rivera L."/>
            <person name="Zhang J."/>
            <person name="Wing R."/>
        </authorList>
    </citation>
    <scope>NUCLEOTIDE SEQUENCE</scope>
</reference>
<evidence type="ECO:0000313" key="3">
    <source>
        <dbReference type="Proteomes" id="UP000032180"/>
    </source>
</evidence>
<dbReference type="SUPFAM" id="SSF52058">
    <property type="entry name" value="L domain-like"/>
    <property type="match status" value="1"/>
</dbReference>
<dbReference type="Pfam" id="PF25019">
    <property type="entry name" value="LRR_R13L1-DRL21"/>
    <property type="match status" value="1"/>
</dbReference>
<dbReference type="SUPFAM" id="SSF52047">
    <property type="entry name" value="RNI-like"/>
    <property type="match status" value="1"/>
</dbReference>
<sequence length="464" mass="53190">MTSCSKIQALPESLCKLMMLRHLNLSYCVRLECLPSCFGDLQLQSLNIEGCFFNEDVADSILNMSTLKIFETTLAFDDSAYKVKELRENLKLEGFCELNGGSDDLCSRITELEETPCHEINIQGLEDFNILEGIKHAMLFNNLKLTKLDLGWRSVEHSNKVVQHHKAVLGMLMPPRSLRHLAIGGYYDIEFPKWMLEIRSYLPHLTTIKLVNLMECNRLPPLGCLPNLRTLFIANLPKLKSVGPEFYGDYGSCQKLRNIGFYRMENLEEWWTTRSSKQDNELFLIPNLHALYADDCPKLKFLPYPPRSMIWHVENSDHVLPEHGFGSLASFAISLLVLFITRATNSAETWRRAQHLSSIENLRLESIAGLTTLPEAFQCFTSLQSLEIYECGELETLPEWLGDYFTSLEKIFIRTCPLLSFLPESIQRLTELESLWITDCPALSDKCRGEDRHKISHIPAVIFN</sequence>
<dbReference type="AlphaFoldDB" id="A0A0D9VCA1"/>
<dbReference type="Gene3D" id="3.80.10.10">
    <property type="entry name" value="Ribonuclease Inhibitor"/>
    <property type="match status" value="3"/>
</dbReference>
<organism evidence="2 3">
    <name type="scientific">Leersia perrieri</name>
    <dbReference type="NCBI Taxonomy" id="77586"/>
    <lineage>
        <taxon>Eukaryota</taxon>
        <taxon>Viridiplantae</taxon>
        <taxon>Streptophyta</taxon>
        <taxon>Embryophyta</taxon>
        <taxon>Tracheophyta</taxon>
        <taxon>Spermatophyta</taxon>
        <taxon>Magnoliopsida</taxon>
        <taxon>Liliopsida</taxon>
        <taxon>Poales</taxon>
        <taxon>Poaceae</taxon>
        <taxon>BOP clade</taxon>
        <taxon>Oryzoideae</taxon>
        <taxon>Oryzeae</taxon>
        <taxon>Oryzinae</taxon>
        <taxon>Leersia</taxon>
    </lineage>
</organism>
<dbReference type="EnsemblPlants" id="LPERR02G03470.1">
    <property type="protein sequence ID" value="LPERR02G03470.1"/>
    <property type="gene ID" value="LPERR02G03470"/>
</dbReference>
<evidence type="ECO:0000313" key="2">
    <source>
        <dbReference type="EnsemblPlants" id="LPERR02G03470.1"/>
    </source>
</evidence>
<name>A0A0D9VCA1_9ORYZ</name>
<dbReference type="eggNOG" id="KOG4658">
    <property type="taxonomic scope" value="Eukaryota"/>
</dbReference>
<reference evidence="2" key="3">
    <citation type="submission" date="2015-04" db="UniProtKB">
        <authorList>
            <consortium name="EnsemblPlants"/>
        </authorList>
    </citation>
    <scope>IDENTIFICATION</scope>
</reference>